<protein>
    <submittedName>
        <fullName evidence="1">Uncharacterized protein</fullName>
    </submittedName>
</protein>
<sequence length="127" mass="14453">SCDMLVHMVMIDMKLLVVETETADIPTDDVDMVFCSTDVGRSKQLLDKRLNELTMMVLMRQTESYDMLVHMVMTDMNLLVVETETADILADDVDTVFCSTGVGRSKQVGQKFVHSSIEPRWHDIHVE</sequence>
<proteinExistence type="predicted"/>
<dbReference type="AlphaFoldDB" id="A0A699QTU7"/>
<feature type="non-terminal residue" evidence="1">
    <location>
        <position position="1"/>
    </location>
</feature>
<comment type="caution">
    <text evidence="1">The sequence shown here is derived from an EMBL/GenBank/DDBJ whole genome shotgun (WGS) entry which is preliminary data.</text>
</comment>
<name>A0A699QTU7_TANCI</name>
<evidence type="ECO:0000313" key="1">
    <source>
        <dbReference type="EMBL" id="GFC76418.1"/>
    </source>
</evidence>
<accession>A0A699QTU7</accession>
<reference evidence="1" key="1">
    <citation type="journal article" date="2019" name="Sci. Rep.">
        <title>Draft genome of Tanacetum cinerariifolium, the natural source of mosquito coil.</title>
        <authorList>
            <person name="Yamashiro T."/>
            <person name="Shiraishi A."/>
            <person name="Satake H."/>
            <person name="Nakayama K."/>
        </authorList>
    </citation>
    <scope>NUCLEOTIDE SEQUENCE</scope>
</reference>
<organism evidence="1">
    <name type="scientific">Tanacetum cinerariifolium</name>
    <name type="common">Dalmatian daisy</name>
    <name type="synonym">Chrysanthemum cinerariifolium</name>
    <dbReference type="NCBI Taxonomy" id="118510"/>
    <lineage>
        <taxon>Eukaryota</taxon>
        <taxon>Viridiplantae</taxon>
        <taxon>Streptophyta</taxon>
        <taxon>Embryophyta</taxon>
        <taxon>Tracheophyta</taxon>
        <taxon>Spermatophyta</taxon>
        <taxon>Magnoliopsida</taxon>
        <taxon>eudicotyledons</taxon>
        <taxon>Gunneridae</taxon>
        <taxon>Pentapetalae</taxon>
        <taxon>asterids</taxon>
        <taxon>campanulids</taxon>
        <taxon>Asterales</taxon>
        <taxon>Asteraceae</taxon>
        <taxon>Asteroideae</taxon>
        <taxon>Anthemideae</taxon>
        <taxon>Anthemidinae</taxon>
        <taxon>Tanacetum</taxon>
    </lineage>
</organism>
<gene>
    <name evidence="1" type="ORF">Tci_848388</name>
</gene>
<dbReference type="EMBL" id="BKCJ011056205">
    <property type="protein sequence ID" value="GFC76418.1"/>
    <property type="molecule type" value="Genomic_DNA"/>
</dbReference>